<comment type="function">
    <text evidence="1">Acts as a global negative controlling element, employing Fe(2+) as a cofactor to bind the operator of the repressed genes.</text>
</comment>
<protein>
    <recommendedName>
        <fullName evidence="10">Ferric uptake regulation protein</fullName>
    </recommendedName>
</protein>
<gene>
    <name evidence="9" type="ORF">HELGO_WM2920</name>
</gene>
<keyword evidence="5" id="KW-0805">Transcription regulation</keyword>
<dbReference type="InterPro" id="IPR036390">
    <property type="entry name" value="WH_DNA-bd_sf"/>
</dbReference>
<keyword evidence="4 8" id="KW-0862">Zinc</keyword>
<comment type="cofactor">
    <cofactor evidence="8">
        <name>Zn(2+)</name>
        <dbReference type="ChEBI" id="CHEBI:29105"/>
    </cofactor>
    <text evidence="8">Binds 1 zinc ion per subunit.</text>
</comment>
<dbReference type="InterPro" id="IPR002481">
    <property type="entry name" value="FUR"/>
</dbReference>
<keyword evidence="7" id="KW-0804">Transcription</keyword>
<evidence type="ECO:0000256" key="1">
    <source>
        <dbReference type="ARBA" id="ARBA00002997"/>
    </source>
</evidence>
<dbReference type="EMBL" id="CACVAS010000036">
    <property type="protein sequence ID" value="CAA6804778.1"/>
    <property type="molecule type" value="Genomic_DNA"/>
</dbReference>
<evidence type="ECO:0000256" key="3">
    <source>
        <dbReference type="ARBA" id="ARBA00022491"/>
    </source>
</evidence>
<dbReference type="GO" id="GO:0003700">
    <property type="term" value="F:DNA-binding transcription factor activity"/>
    <property type="evidence" value="ECO:0007669"/>
    <property type="project" value="InterPro"/>
</dbReference>
<dbReference type="GO" id="GO:0008270">
    <property type="term" value="F:zinc ion binding"/>
    <property type="evidence" value="ECO:0007669"/>
    <property type="project" value="TreeGrafter"/>
</dbReference>
<dbReference type="InterPro" id="IPR043135">
    <property type="entry name" value="Fur_C"/>
</dbReference>
<proteinExistence type="inferred from homology"/>
<feature type="binding site" evidence="8">
    <location>
        <position position="98"/>
    </location>
    <ligand>
        <name>Zn(2+)</name>
        <dbReference type="ChEBI" id="CHEBI:29105"/>
    </ligand>
</feature>
<reference evidence="9" key="1">
    <citation type="submission" date="2020-01" db="EMBL/GenBank/DDBJ databases">
        <authorList>
            <person name="Meier V. D."/>
            <person name="Meier V D."/>
        </authorList>
    </citation>
    <scope>NUCLEOTIDE SEQUENCE</scope>
    <source>
        <strain evidence="9">HLG_WM_MAG_01</strain>
    </source>
</reference>
<dbReference type="SUPFAM" id="SSF46785">
    <property type="entry name" value="Winged helix' DNA-binding domain"/>
    <property type="match status" value="1"/>
</dbReference>
<dbReference type="GO" id="GO:1900376">
    <property type="term" value="P:regulation of secondary metabolite biosynthetic process"/>
    <property type="evidence" value="ECO:0007669"/>
    <property type="project" value="TreeGrafter"/>
</dbReference>
<name>A0A6S6SEY5_9BACT</name>
<keyword evidence="3" id="KW-0678">Repressor</keyword>
<evidence type="ECO:0000256" key="8">
    <source>
        <dbReference type="PIRSR" id="PIRSR602481-1"/>
    </source>
</evidence>
<dbReference type="GO" id="GO:0045892">
    <property type="term" value="P:negative regulation of DNA-templated transcription"/>
    <property type="evidence" value="ECO:0007669"/>
    <property type="project" value="TreeGrafter"/>
</dbReference>
<dbReference type="PANTHER" id="PTHR33202:SF7">
    <property type="entry name" value="FERRIC UPTAKE REGULATION PROTEIN"/>
    <property type="match status" value="1"/>
</dbReference>
<dbReference type="GO" id="GO:0000976">
    <property type="term" value="F:transcription cis-regulatory region binding"/>
    <property type="evidence" value="ECO:0007669"/>
    <property type="project" value="TreeGrafter"/>
</dbReference>
<feature type="binding site" evidence="8">
    <location>
        <position position="138"/>
    </location>
    <ligand>
        <name>Zn(2+)</name>
        <dbReference type="ChEBI" id="CHEBI:29105"/>
    </ligand>
</feature>
<evidence type="ECO:0000256" key="5">
    <source>
        <dbReference type="ARBA" id="ARBA00023015"/>
    </source>
</evidence>
<feature type="binding site" evidence="8">
    <location>
        <position position="135"/>
    </location>
    <ligand>
        <name>Zn(2+)</name>
        <dbReference type="ChEBI" id="CHEBI:29105"/>
    </ligand>
</feature>
<evidence type="ECO:0000256" key="4">
    <source>
        <dbReference type="ARBA" id="ARBA00022833"/>
    </source>
</evidence>
<keyword evidence="8" id="KW-0479">Metal-binding</keyword>
<evidence type="ECO:0000256" key="6">
    <source>
        <dbReference type="ARBA" id="ARBA00023125"/>
    </source>
</evidence>
<evidence type="ECO:0000256" key="2">
    <source>
        <dbReference type="ARBA" id="ARBA00007957"/>
    </source>
</evidence>
<evidence type="ECO:0008006" key="10">
    <source>
        <dbReference type="Google" id="ProtNLM"/>
    </source>
</evidence>
<accession>A0A6S6SEY5</accession>
<keyword evidence="6" id="KW-0238">DNA-binding</keyword>
<dbReference type="AlphaFoldDB" id="A0A6S6SEY5"/>
<dbReference type="Pfam" id="PF01475">
    <property type="entry name" value="FUR"/>
    <property type="match status" value="1"/>
</dbReference>
<comment type="similarity">
    <text evidence="2">Belongs to the Fur family.</text>
</comment>
<organism evidence="9">
    <name type="scientific">uncultured Sulfurovum sp</name>
    <dbReference type="NCBI Taxonomy" id="269237"/>
    <lineage>
        <taxon>Bacteria</taxon>
        <taxon>Pseudomonadati</taxon>
        <taxon>Campylobacterota</taxon>
        <taxon>Epsilonproteobacteria</taxon>
        <taxon>Campylobacterales</taxon>
        <taxon>Sulfurovaceae</taxon>
        <taxon>Sulfurovum</taxon>
        <taxon>environmental samples</taxon>
    </lineage>
</organism>
<dbReference type="Gene3D" id="1.10.10.10">
    <property type="entry name" value="Winged helix-like DNA-binding domain superfamily/Winged helix DNA-binding domain"/>
    <property type="match status" value="1"/>
</dbReference>
<dbReference type="InterPro" id="IPR036388">
    <property type="entry name" value="WH-like_DNA-bd_sf"/>
</dbReference>
<feature type="binding site" evidence="8">
    <location>
        <position position="95"/>
    </location>
    <ligand>
        <name>Zn(2+)</name>
        <dbReference type="ChEBI" id="CHEBI:29105"/>
    </ligand>
</feature>
<dbReference type="PANTHER" id="PTHR33202">
    <property type="entry name" value="ZINC UPTAKE REGULATION PROTEIN"/>
    <property type="match status" value="1"/>
</dbReference>
<sequence>MNNNEIKEELREKGIKNTKAKGILLHILKNTQGPLDVNTLHGECQKETSVNLVTVYRSLQQFHERELVQEFLAKDGVVQYEYIHQGSRAHPHFQCEKCNKVLCLGELGFDDALHFSNMAKQHKVNSINITLNGVCEQCL</sequence>
<evidence type="ECO:0000256" key="7">
    <source>
        <dbReference type="ARBA" id="ARBA00023163"/>
    </source>
</evidence>
<dbReference type="Gene3D" id="3.30.1490.190">
    <property type="match status" value="1"/>
</dbReference>
<evidence type="ECO:0000313" key="9">
    <source>
        <dbReference type="EMBL" id="CAA6804778.1"/>
    </source>
</evidence>